<feature type="transmembrane region" description="Helical" evidence="8">
    <location>
        <begin position="20"/>
        <end position="41"/>
    </location>
</feature>
<dbReference type="Pfam" id="PF07690">
    <property type="entry name" value="MFS_1"/>
    <property type="match status" value="1"/>
</dbReference>
<reference evidence="10 11" key="1">
    <citation type="submission" date="2024-02" db="EMBL/GenBank/DDBJ databases">
        <title>Genome analysis and characterization of Microbaculum marinisediminis sp. nov., isolated from marine sediment.</title>
        <authorList>
            <person name="Du Z.-J."/>
            <person name="Ye Y.-Q."/>
            <person name="Zhang Z.-R."/>
            <person name="Yuan S.-M."/>
            <person name="Zhang X.-Y."/>
        </authorList>
    </citation>
    <scope>NUCLEOTIDE SEQUENCE [LARGE SCALE GENOMIC DNA]</scope>
    <source>
        <strain evidence="10 11">SDUM1044001</strain>
    </source>
</reference>
<dbReference type="EMBL" id="JAZHOF010000006">
    <property type="protein sequence ID" value="MEJ8572939.1"/>
    <property type="molecule type" value="Genomic_DNA"/>
</dbReference>
<keyword evidence="3 8" id="KW-0813">Transport</keyword>
<dbReference type="NCBIfam" id="TIGR00710">
    <property type="entry name" value="efflux_Bcr_CflA"/>
    <property type="match status" value="1"/>
</dbReference>
<evidence type="ECO:0000259" key="9">
    <source>
        <dbReference type="PROSITE" id="PS50850"/>
    </source>
</evidence>
<keyword evidence="8" id="KW-0997">Cell inner membrane</keyword>
<comment type="caution">
    <text evidence="10">The sequence shown here is derived from an EMBL/GenBank/DDBJ whole genome shotgun (WGS) entry which is preliminary data.</text>
</comment>
<dbReference type="CDD" id="cd17320">
    <property type="entry name" value="MFS_MdfA_MDR_like"/>
    <property type="match status" value="1"/>
</dbReference>
<protein>
    <recommendedName>
        <fullName evidence="8">Bcr/CflA family efflux transporter</fullName>
    </recommendedName>
</protein>
<feature type="transmembrane region" description="Helical" evidence="8">
    <location>
        <begin position="312"/>
        <end position="335"/>
    </location>
</feature>
<feature type="transmembrane region" description="Helical" evidence="8">
    <location>
        <begin position="220"/>
        <end position="245"/>
    </location>
</feature>
<dbReference type="InterPro" id="IPR036259">
    <property type="entry name" value="MFS_trans_sf"/>
</dbReference>
<evidence type="ECO:0000256" key="7">
    <source>
        <dbReference type="ARBA" id="ARBA00023136"/>
    </source>
</evidence>
<proteinExistence type="inferred from homology"/>
<feature type="transmembrane region" description="Helical" evidence="8">
    <location>
        <begin position="84"/>
        <end position="103"/>
    </location>
</feature>
<dbReference type="GO" id="GO:0042910">
    <property type="term" value="F:xenobiotic transmembrane transporter activity"/>
    <property type="evidence" value="ECO:0007669"/>
    <property type="project" value="InterPro"/>
</dbReference>
<sequence>MSRLTREEAAAGIRRGELLLVLIVATGIGILSMNMVLPSLPGMADEFGVGYNAVQYVLTVFLFALSFAQLVYGSLSDRFGRRPVMIAGFVVFIAGSLLCAVAWSLPVLLVGRFIQGAGGCAGMVLGRAILRDLYDRDRAASLLGYVTMSMVLAPMLGPAIGGGFEETLGWRAGIFSVAAVAAGVLVLVWLRLPETHYNRGVSTGFLNQFRSFTVLARSPVFLCYAGTMSCTTGTFFAFLGAAPFIVIEVMGRGPGEFGLWAMMIAFGYMIGNFVTGRYAERVGTRRMIFYGILVSLVGTAILLALARFGPAIPIVLFAPMMLVTFSNGLVMASAVTSSVSVRPDLAGAASGLGGFLQIGTGAIATIVVGLAHDGTAVPMALIILAFALGAAGCFALAVRYPDPVETPIH</sequence>
<feature type="transmembrane region" description="Helical" evidence="8">
    <location>
        <begin position="287"/>
        <end position="306"/>
    </location>
</feature>
<dbReference type="RefSeq" id="WP_340330632.1">
    <property type="nucleotide sequence ID" value="NZ_JAZHOF010000006.1"/>
</dbReference>
<feature type="transmembrane region" description="Helical" evidence="8">
    <location>
        <begin position="377"/>
        <end position="398"/>
    </location>
</feature>
<feature type="transmembrane region" description="Helical" evidence="8">
    <location>
        <begin position="257"/>
        <end position="275"/>
    </location>
</feature>
<dbReference type="GO" id="GO:0005886">
    <property type="term" value="C:plasma membrane"/>
    <property type="evidence" value="ECO:0007669"/>
    <property type="project" value="UniProtKB-SubCell"/>
</dbReference>
<dbReference type="InterPro" id="IPR020846">
    <property type="entry name" value="MFS_dom"/>
</dbReference>
<evidence type="ECO:0000256" key="1">
    <source>
        <dbReference type="ARBA" id="ARBA00004651"/>
    </source>
</evidence>
<feature type="transmembrane region" description="Helical" evidence="8">
    <location>
        <begin position="170"/>
        <end position="190"/>
    </location>
</feature>
<dbReference type="PANTHER" id="PTHR43124:SF3">
    <property type="entry name" value="CHLORAMPHENICOL EFFLUX PUMP RV0191"/>
    <property type="match status" value="1"/>
</dbReference>
<comment type="similarity">
    <text evidence="2 8">Belongs to the major facilitator superfamily. Bcr/CmlA family.</text>
</comment>
<dbReference type="AlphaFoldDB" id="A0AAW9RGX9"/>
<keyword evidence="4" id="KW-1003">Cell membrane</keyword>
<evidence type="ECO:0000256" key="8">
    <source>
        <dbReference type="RuleBase" id="RU365088"/>
    </source>
</evidence>
<dbReference type="InterPro" id="IPR004812">
    <property type="entry name" value="Efflux_drug-R_Bcr/CmlA"/>
</dbReference>
<dbReference type="GO" id="GO:1990961">
    <property type="term" value="P:xenobiotic detoxification by transmembrane export across the plasma membrane"/>
    <property type="evidence" value="ECO:0007669"/>
    <property type="project" value="InterPro"/>
</dbReference>
<feature type="transmembrane region" description="Helical" evidence="8">
    <location>
        <begin position="347"/>
        <end position="371"/>
    </location>
</feature>
<feature type="transmembrane region" description="Helical" evidence="8">
    <location>
        <begin position="109"/>
        <end position="130"/>
    </location>
</feature>
<evidence type="ECO:0000256" key="3">
    <source>
        <dbReference type="ARBA" id="ARBA00022448"/>
    </source>
</evidence>
<dbReference type="PANTHER" id="PTHR43124">
    <property type="entry name" value="PURINE EFFLUX PUMP PBUE"/>
    <property type="match status" value="1"/>
</dbReference>
<dbReference type="PROSITE" id="PS50850">
    <property type="entry name" value="MFS"/>
    <property type="match status" value="1"/>
</dbReference>
<evidence type="ECO:0000256" key="6">
    <source>
        <dbReference type="ARBA" id="ARBA00022989"/>
    </source>
</evidence>
<accession>A0AAW9RGX9</accession>
<evidence type="ECO:0000256" key="5">
    <source>
        <dbReference type="ARBA" id="ARBA00022692"/>
    </source>
</evidence>
<gene>
    <name evidence="10" type="ORF">V3328_15725</name>
</gene>
<dbReference type="Gene3D" id="1.20.1720.10">
    <property type="entry name" value="Multidrug resistance protein D"/>
    <property type="match status" value="1"/>
</dbReference>
<dbReference type="InterPro" id="IPR050189">
    <property type="entry name" value="MFS_Efflux_Transporters"/>
</dbReference>
<keyword evidence="6 8" id="KW-1133">Transmembrane helix</keyword>
<keyword evidence="7 8" id="KW-0472">Membrane</keyword>
<name>A0AAW9RGX9_9HYPH</name>
<feature type="transmembrane region" description="Helical" evidence="8">
    <location>
        <begin position="53"/>
        <end position="72"/>
    </location>
</feature>
<keyword evidence="11" id="KW-1185">Reference proteome</keyword>
<evidence type="ECO:0000256" key="2">
    <source>
        <dbReference type="ARBA" id="ARBA00006236"/>
    </source>
</evidence>
<organism evidence="10 11">
    <name type="scientific">Microbaculum marinum</name>
    <dbReference type="NCBI Taxonomy" id="1764581"/>
    <lineage>
        <taxon>Bacteria</taxon>
        <taxon>Pseudomonadati</taxon>
        <taxon>Pseudomonadota</taxon>
        <taxon>Alphaproteobacteria</taxon>
        <taxon>Hyphomicrobiales</taxon>
        <taxon>Tepidamorphaceae</taxon>
        <taxon>Microbaculum</taxon>
    </lineage>
</organism>
<evidence type="ECO:0000256" key="4">
    <source>
        <dbReference type="ARBA" id="ARBA00022475"/>
    </source>
</evidence>
<dbReference type="SUPFAM" id="SSF103473">
    <property type="entry name" value="MFS general substrate transporter"/>
    <property type="match status" value="1"/>
</dbReference>
<evidence type="ECO:0000313" key="10">
    <source>
        <dbReference type="EMBL" id="MEJ8572939.1"/>
    </source>
</evidence>
<comment type="subcellular location">
    <subcellularLocation>
        <location evidence="8">Cell inner membrane</location>
        <topology evidence="8">Multi-pass membrane protein</topology>
    </subcellularLocation>
    <subcellularLocation>
        <location evidence="1">Cell membrane</location>
        <topology evidence="1">Multi-pass membrane protein</topology>
    </subcellularLocation>
</comment>
<dbReference type="Proteomes" id="UP001378188">
    <property type="component" value="Unassembled WGS sequence"/>
</dbReference>
<evidence type="ECO:0000313" key="11">
    <source>
        <dbReference type="Proteomes" id="UP001378188"/>
    </source>
</evidence>
<feature type="transmembrane region" description="Helical" evidence="8">
    <location>
        <begin position="142"/>
        <end position="164"/>
    </location>
</feature>
<feature type="domain" description="Major facilitator superfamily (MFS) profile" evidence="9">
    <location>
        <begin position="18"/>
        <end position="404"/>
    </location>
</feature>
<dbReference type="InterPro" id="IPR011701">
    <property type="entry name" value="MFS"/>
</dbReference>
<keyword evidence="5 8" id="KW-0812">Transmembrane</keyword>